<protein>
    <submittedName>
        <fullName evidence="1">Uncharacterized protein</fullName>
    </submittedName>
</protein>
<proteinExistence type="predicted"/>
<reference evidence="1" key="1">
    <citation type="journal article" date="2015" name="Nature">
        <title>Complex archaea that bridge the gap between prokaryotes and eukaryotes.</title>
        <authorList>
            <person name="Spang A."/>
            <person name="Saw J.H."/>
            <person name="Jorgensen S.L."/>
            <person name="Zaremba-Niedzwiedzka K."/>
            <person name="Martijn J."/>
            <person name="Lind A.E."/>
            <person name="van Eijk R."/>
            <person name="Schleper C."/>
            <person name="Guy L."/>
            <person name="Ettema T.J."/>
        </authorList>
    </citation>
    <scope>NUCLEOTIDE SEQUENCE</scope>
</reference>
<organism evidence="1">
    <name type="scientific">marine sediment metagenome</name>
    <dbReference type="NCBI Taxonomy" id="412755"/>
    <lineage>
        <taxon>unclassified sequences</taxon>
        <taxon>metagenomes</taxon>
        <taxon>ecological metagenomes</taxon>
    </lineage>
</organism>
<evidence type="ECO:0000313" key="1">
    <source>
        <dbReference type="EMBL" id="KKM90051.1"/>
    </source>
</evidence>
<dbReference type="EMBL" id="LAZR01006727">
    <property type="protein sequence ID" value="KKM90051.1"/>
    <property type="molecule type" value="Genomic_DNA"/>
</dbReference>
<sequence length="167" mass="18366">MPAVEMPEPERRKRKVRKIAVGNGKAEKAEVGDADVTEDLAARGVFFPKKKKPEPAAMPVEIVQPVSDSQVELPLEPQPAMQPAGPPRVDMFPQQPAPVTDEGSLVLYHLDAKDLGTINILTNFLVDMGYIRATDPGLMFKFAIEYLRVGVMKEIDASLEKAVQQTD</sequence>
<name>A0A0F9LSJ5_9ZZZZ</name>
<comment type="caution">
    <text evidence="1">The sequence shown here is derived from an EMBL/GenBank/DDBJ whole genome shotgun (WGS) entry which is preliminary data.</text>
</comment>
<gene>
    <name evidence="1" type="ORF">LCGC14_1242490</name>
</gene>
<dbReference type="AlphaFoldDB" id="A0A0F9LSJ5"/>
<accession>A0A0F9LSJ5</accession>